<proteinExistence type="predicted"/>
<accession>A0AAD5MZD3</accession>
<comment type="caution">
    <text evidence="1">The sequence shown here is derived from an EMBL/GenBank/DDBJ whole genome shotgun (WGS) entry which is preliminary data.</text>
</comment>
<name>A0AAD5MZD3_PARTN</name>
<keyword evidence="2" id="KW-1185">Reference proteome</keyword>
<sequence>MSSSSQFDTSPNTFVNLEDIPYRVQENKRMAMRDWLAKENRPRPCEATPCGASPIFANGKETVPEWTPSRKTQSKPSSLFIFHFYRPESRKNAYARTCVRNHVDASRRYFNPYHPLNIDVGAQAKFMSELAQFNMSSCFNYSGLKLPTCHPGALAQPDPYQILGPTCSRLAHSGERFH</sequence>
<gene>
    <name evidence="1" type="ORF">KIN20_026234</name>
</gene>
<evidence type="ECO:0000313" key="1">
    <source>
        <dbReference type="EMBL" id="KAJ1365798.1"/>
    </source>
</evidence>
<protein>
    <submittedName>
        <fullName evidence="1">Uncharacterized protein</fullName>
    </submittedName>
</protein>
<organism evidence="1 2">
    <name type="scientific">Parelaphostrongylus tenuis</name>
    <name type="common">Meningeal worm</name>
    <dbReference type="NCBI Taxonomy" id="148309"/>
    <lineage>
        <taxon>Eukaryota</taxon>
        <taxon>Metazoa</taxon>
        <taxon>Ecdysozoa</taxon>
        <taxon>Nematoda</taxon>
        <taxon>Chromadorea</taxon>
        <taxon>Rhabditida</taxon>
        <taxon>Rhabditina</taxon>
        <taxon>Rhabditomorpha</taxon>
        <taxon>Strongyloidea</taxon>
        <taxon>Metastrongylidae</taxon>
        <taxon>Parelaphostrongylus</taxon>
    </lineage>
</organism>
<reference evidence="1" key="1">
    <citation type="submission" date="2021-06" db="EMBL/GenBank/DDBJ databases">
        <title>Parelaphostrongylus tenuis whole genome reference sequence.</title>
        <authorList>
            <person name="Garwood T.J."/>
            <person name="Larsen P.A."/>
            <person name="Fountain-Jones N.M."/>
            <person name="Garbe J.R."/>
            <person name="Macchietto M.G."/>
            <person name="Kania S.A."/>
            <person name="Gerhold R.W."/>
            <person name="Richards J.E."/>
            <person name="Wolf T.M."/>
        </authorList>
    </citation>
    <scope>NUCLEOTIDE SEQUENCE</scope>
    <source>
        <strain evidence="1">MNPRO001-30</strain>
        <tissue evidence="1">Meninges</tissue>
    </source>
</reference>
<dbReference type="Proteomes" id="UP001196413">
    <property type="component" value="Unassembled WGS sequence"/>
</dbReference>
<dbReference type="AlphaFoldDB" id="A0AAD5MZD3"/>
<dbReference type="EMBL" id="JAHQIW010005360">
    <property type="protein sequence ID" value="KAJ1365798.1"/>
    <property type="molecule type" value="Genomic_DNA"/>
</dbReference>
<evidence type="ECO:0000313" key="2">
    <source>
        <dbReference type="Proteomes" id="UP001196413"/>
    </source>
</evidence>